<evidence type="ECO:0000313" key="3">
    <source>
        <dbReference type="EMBL" id="OLQ95048.1"/>
    </source>
</evidence>
<feature type="domain" description="EamA" evidence="2">
    <location>
        <begin position="158"/>
        <end position="286"/>
    </location>
</feature>
<dbReference type="EMBL" id="MJMI01000055">
    <property type="protein sequence ID" value="OLQ95048.1"/>
    <property type="molecule type" value="Genomic_DNA"/>
</dbReference>
<feature type="transmembrane region" description="Helical" evidence="1">
    <location>
        <begin position="183"/>
        <end position="202"/>
    </location>
</feature>
<protein>
    <recommendedName>
        <fullName evidence="2">EamA domain-containing protein</fullName>
    </recommendedName>
</protein>
<dbReference type="Proteomes" id="UP000186206">
    <property type="component" value="Unassembled WGS sequence"/>
</dbReference>
<organism evidence="3 4">
    <name type="scientific">Vibrio ponticus</name>
    <dbReference type="NCBI Taxonomy" id="265668"/>
    <lineage>
        <taxon>Bacteria</taxon>
        <taxon>Pseudomonadati</taxon>
        <taxon>Pseudomonadota</taxon>
        <taxon>Gammaproteobacteria</taxon>
        <taxon>Vibrionales</taxon>
        <taxon>Vibrionaceae</taxon>
        <taxon>Vibrio</taxon>
    </lineage>
</organism>
<dbReference type="PANTHER" id="PTHR22911">
    <property type="entry name" value="ACYL-MALONYL CONDENSING ENZYME-RELATED"/>
    <property type="match status" value="1"/>
</dbReference>
<feature type="transmembrane region" description="Helical" evidence="1">
    <location>
        <begin position="244"/>
        <end position="264"/>
    </location>
</feature>
<dbReference type="PANTHER" id="PTHR22911:SF76">
    <property type="entry name" value="EAMA DOMAIN-CONTAINING PROTEIN"/>
    <property type="match status" value="1"/>
</dbReference>
<sequence length="293" mass="31735">MNLTSDMTQPNPTRRHGFLLAIGGAMLMSLDPIFIRYANVSGFDTAFLFGLFSAISMPILLKINDKRGIRQAVKQSGWPLQIAGILMVGSASGLVFSLKNTSVANTFIILSATPAIAAMFSWLMLKEKINHSTVVAIIAVMIGISVVVSGSFGSGYWLGDLLALFSVICLSLMFTLLRKFHHVSRLAAVGLGGLLLAVVMFFFADPSEYSLETWLIMAAMGLLTAPLGRVFSMVATRYITSAEVSMTLMLETVLAPIWALIFFAEIPANASLIGGAIILITLFFYSLISMREE</sequence>
<dbReference type="Pfam" id="PF00892">
    <property type="entry name" value="EamA"/>
    <property type="match status" value="2"/>
</dbReference>
<keyword evidence="1" id="KW-1133">Transmembrane helix</keyword>
<feature type="transmembrane region" description="Helical" evidence="1">
    <location>
        <begin position="156"/>
        <end position="176"/>
    </location>
</feature>
<dbReference type="RefSeq" id="WP_075648099.1">
    <property type="nucleotide sequence ID" value="NZ_AP019658.1"/>
</dbReference>
<feature type="transmembrane region" description="Helical" evidence="1">
    <location>
        <begin position="132"/>
        <end position="150"/>
    </location>
</feature>
<feature type="transmembrane region" description="Helical" evidence="1">
    <location>
        <begin position="270"/>
        <end position="288"/>
    </location>
</feature>
<evidence type="ECO:0000313" key="4">
    <source>
        <dbReference type="Proteomes" id="UP000186206"/>
    </source>
</evidence>
<accession>A0ABX3FLV4</accession>
<evidence type="ECO:0000259" key="2">
    <source>
        <dbReference type="Pfam" id="PF00892"/>
    </source>
</evidence>
<feature type="transmembrane region" description="Helical" evidence="1">
    <location>
        <begin position="76"/>
        <end position="98"/>
    </location>
</feature>
<feature type="domain" description="EamA" evidence="2">
    <location>
        <begin position="17"/>
        <end position="148"/>
    </location>
</feature>
<comment type="caution">
    <text evidence="3">The sequence shown here is derived from an EMBL/GenBank/DDBJ whole genome shotgun (WGS) entry which is preliminary data.</text>
</comment>
<keyword evidence="1" id="KW-0812">Transmembrane</keyword>
<evidence type="ECO:0000256" key="1">
    <source>
        <dbReference type="SAM" id="Phobius"/>
    </source>
</evidence>
<reference evidence="3 4" key="1">
    <citation type="submission" date="2016-09" db="EMBL/GenBank/DDBJ databases">
        <title>Genomic Taxonomy of the Vibrionaceae.</title>
        <authorList>
            <person name="Gonzalez-Castillo A."/>
            <person name="Gomez-Gil B."/>
            <person name="Enciso-Ibarra K."/>
        </authorList>
    </citation>
    <scope>NUCLEOTIDE SEQUENCE [LARGE SCALE GENOMIC DNA]</scope>
    <source>
        <strain evidence="3 4">CAIM 1731</strain>
    </source>
</reference>
<gene>
    <name evidence="3" type="ORF">BIY21_07465</name>
</gene>
<dbReference type="InterPro" id="IPR000620">
    <property type="entry name" value="EamA_dom"/>
</dbReference>
<dbReference type="InterPro" id="IPR037185">
    <property type="entry name" value="EmrE-like"/>
</dbReference>
<feature type="transmembrane region" description="Helical" evidence="1">
    <location>
        <begin position="214"/>
        <end position="232"/>
    </location>
</feature>
<name>A0ABX3FLV4_9VIBR</name>
<proteinExistence type="predicted"/>
<dbReference type="SUPFAM" id="SSF103481">
    <property type="entry name" value="Multidrug resistance efflux transporter EmrE"/>
    <property type="match status" value="2"/>
</dbReference>
<keyword evidence="4" id="KW-1185">Reference proteome</keyword>
<feature type="transmembrane region" description="Helical" evidence="1">
    <location>
        <begin position="47"/>
        <end position="64"/>
    </location>
</feature>
<dbReference type="Gene3D" id="1.10.3730.20">
    <property type="match status" value="1"/>
</dbReference>
<keyword evidence="1" id="KW-0472">Membrane</keyword>
<feature type="transmembrane region" description="Helical" evidence="1">
    <location>
        <begin position="17"/>
        <end position="35"/>
    </location>
</feature>
<feature type="transmembrane region" description="Helical" evidence="1">
    <location>
        <begin position="104"/>
        <end position="125"/>
    </location>
</feature>